<sequence>MWQKKSEARQKDKKKKNSYIFFHLSHNHFEKVVILVATLMLVYYCEFTDTFRPVLQGFVCRDPDLSKPFPGPEQGSRVQPVFLYSVVGGLPVISAVELVMFLLHNSGHLYDQDKVVMVADCCYVNPMVRRTFRFLGVYAFGLFCTDIFVNAAQLVTGSLAPHFLSVCQPNYTALSCRDTPQFISQPEACTGPPPEVTRARKSFPCKEAAVSLYTAVYMTMYVMSCVGCRAGRLSAPLLSLTLITLALLTGFNRVAEYRNHWRDVLSGQAVGPPSWSAWGLYFPSRWSLQCSRITCFAGFLVRGSVSSENPPNNLSCDHCE</sequence>
<dbReference type="PANTHER" id="PTHR10165">
    <property type="entry name" value="LIPID PHOSPHATE PHOSPHATASE"/>
    <property type="match status" value="1"/>
</dbReference>
<organism evidence="8 9">
    <name type="scientific">Neogobius melanostomus</name>
    <name type="common">round goby</name>
    <dbReference type="NCBI Taxonomy" id="47308"/>
    <lineage>
        <taxon>Eukaryota</taxon>
        <taxon>Metazoa</taxon>
        <taxon>Chordata</taxon>
        <taxon>Craniata</taxon>
        <taxon>Vertebrata</taxon>
        <taxon>Euteleostomi</taxon>
        <taxon>Actinopterygii</taxon>
        <taxon>Neopterygii</taxon>
        <taxon>Teleostei</taxon>
        <taxon>Neoteleostei</taxon>
        <taxon>Acanthomorphata</taxon>
        <taxon>Gobiaria</taxon>
        <taxon>Gobiiformes</taxon>
        <taxon>Gobioidei</taxon>
        <taxon>Gobiidae</taxon>
        <taxon>Benthophilinae</taxon>
        <taxon>Neogobiini</taxon>
        <taxon>Neogobius</taxon>
    </lineage>
</organism>
<accession>A0A8C6SVE9</accession>
<dbReference type="Pfam" id="PF01569">
    <property type="entry name" value="PAP2"/>
    <property type="match status" value="1"/>
</dbReference>
<feature type="domain" description="Phosphatidic acid phosphatase type 2/haloperoxidase" evidence="7">
    <location>
        <begin position="135"/>
        <end position="283"/>
    </location>
</feature>
<dbReference type="SMART" id="SM00014">
    <property type="entry name" value="acidPPc"/>
    <property type="match status" value="1"/>
</dbReference>
<dbReference type="AlphaFoldDB" id="A0A8C6SVE9"/>
<dbReference type="InterPro" id="IPR000326">
    <property type="entry name" value="PAP2/HPO"/>
</dbReference>
<evidence type="ECO:0000313" key="9">
    <source>
        <dbReference type="Proteomes" id="UP000694523"/>
    </source>
</evidence>
<proteinExistence type="inferred from homology"/>
<evidence type="ECO:0000256" key="3">
    <source>
        <dbReference type="ARBA" id="ARBA00022692"/>
    </source>
</evidence>
<dbReference type="PANTHER" id="PTHR10165:SF102">
    <property type="entry name" value="PHOSPHATIDIC ACID PHOSPHATASE TYPE 2_HALOPEROXIDASE DOMAIN-CONTAINING PROTEIN"/>
    <property type="match status" value="1"/>
</dbReference>
<feature type="transmembrane region" description="Helical" evidence="6">
    <location>
        <begin position="233"/>
        <end position="252"/>
    </location>
</feature>
<keyword evidence="3 6" id="KW-0812">Transmembrane</keyword>
<evidence type="ECO:0000256" key="6">
    <source>
        <dbReference type="SAM" id="Phobius"/>
    </source>
</evidence>
<feature type="transmembrane region" description="Helical" evidence="6">
    <location>
        <begin position="20"/>
        <end position="44"/>
    </location>
</feature>
<comment type="subcellular location">
    <subcellularLocation>
        <location evidence="1">Membrane</location>
        <topology evidence="1">Multi-pass membrane protein</topology>
    </subcellularLocation>
</comment>
<protein>
    <recommendedName>
        <fullName evidence="7">Phosphatidic acid phosphatase type 2/haloperoxidase domain-containing protein</fullName>
    </recommendedName>
</protein>
<dbReference type="Ensembl" id="ENSNMLT00000012053.1">
    <property type="protein sequence ID" value="ENSNMLP00000010654.1"/>
    <property type="gene ID" value="ENSNMLG00000007331.1"/>
</dbReference>
<evidence type="ECO:0000256" key="4">
    <source>
        <dbReference type="ARBA" id="ARBA00022989"/>
    </source>
</evidence>
<dbReference type="Gene3D" id="1.20.144.10">
    <property type="entry name" value="Phosphatidic acid phosphatase type 2/haloperoxidase"/>
    <property type="match status" value="1"/>
</dbReference>
<evidence type="ECO:0000256" key="5">
    <source>
        <dbReference type="ARBA" id="ARBA00023136"/>
    </source>
</evidence>
<evidence type="ECO:0000256" key="2">
    <source>
        <dbReference type="ARBA" id="ARBA00008816"/>
    </source>
</evidence>
<comment type="similarity">
    <text evidence="2">Belongs to the PA-phosphatase related phosphoesterase family.</text>
</comment>
<evidence type="ECO:0000313" key="8">
    <source>
        <dbReference type="Ensembl" id="ENSNMLP00000010654.1"/>
    </source>
</evidence>
<reference evidence="8" key="2">
    <citation type="submission" date="2025-09" db="UniProtKB">
        <authorList>
            <consortium name="Ensembl"/>
        </authorList>
    </citation>
    <scope>IDENTIFICATION</scope>
</reference>
<feature type="transmembrane region" description="Helical" evidence="6">
    <location>
        <begin position="81"/>
        <end position="103"/>
    </location>
</feature>
<dbReference type="CDD" id="cd03384">
    <property type="entry name" value="PAP2_wunen"/>
    <property type="match status" value="1"/>
</dbReference>
<dbReference type="GO" id="GO:0046839">
    <property type="term" value="P:phospholipid dephosphorylation"/>
    <property type="evidence" value="ECO:0007669"/>
    <property type="project" value="TreeGrafter"/>
</dbReference>
<keyword evidence="5 6" id="KW-0472">Membrane</keyword>
<dbReference type="GO" id="GO:0008195">
    <property type="term" value="F:phosphatidate phosphatase activity"/>
    <property type="evidence" value="ECO:0007669"/>
    <property type="project" value="TreeGrafter"/>
</dbReference>
<name>A0A8C6SVE9_9GOBI</name>
<dbReference type="GO" id="GO:0006644">
    <property type="term" value="P:phospholipid metabolic process"/>
    <property type="evidence" value="ECO:0007669"/>
    <property type="project" value="InterPro"/>
</dbReference>
<evidence type="ECO:0000259" key="7">
    <source>
        <dbReference type="SMART" id="SM00014"/>
    </source>
</evidence>
<reference evidence="8" key="1">
    <citation type="submission" date="2025-08" db="UniProtKB">
        <authorList>
            <consortium name="Ensembl"/>
        </authorList>
    </citation>
    <scope>IDENTIFICATION</scope>
</reference>
<keyword evidence="9" id="KW-1185">Reference proteome</keyword>
<dbReference type="GO" id="GO:0007165">
    <property type="term" value="P:signal transduction"/>
    <property type="evidence" value="ECO:0007669"/>
    <property type="project" value="TreeGrafter"/>
</dbReference>
<dbReference type="Proteomes" id="UP000694523">
    <property type="component" value="Unplaced"/>
</dbReference>
<dbReference type="GO" id="GO:0005886">
    <property type="term" value="C:plasma membrane"/>
    <property type="evidence" value="ECO:0007669"/>
    <property type="project" value="TreeGrafter"/>
</dbReference>
<evidence type="ECO:0000256" key="1">
    <source>
        <dbReference type="ARBA" id="ARBA00004141"/>
    </source>
</evidence>
<dbReference type="InterPro" id="IPR043216">
    <property type="entry name" value="PAP-like"/>
</dbReference>
<dbReference type="InterPro" id="IPR036938">
    <property type="entry name" value="PAP2/HPO_sf"/>
</dbReference>
<dbReference type="SUPFAM" id="SSF48317">
    <property type="entry name" value="Acid phosphatase/Vanadium-dependent haloperoxidase"/>
    <property type="match status" value="1"/>
</dbReference>
<keyword evidence="4 6" id="KW-1133">Transmembrane helix</keyword>